<evidence type="ECO:0000259" key="3">
    <source>
        <dbReference type="Pfam" id="PF14381"/>
    </source>
</evidence>
<dbReference type="InterPro" id="IPR000225">
    <property type="entry name" value="Armadillo"/>
</dbReference>
<keyword evidence="1" id="KW-0677">Repeat</keyword>
<dbReference type="AlphaFoldDB" id="A0A7S1DVM7"/>
<proteinExistence type="predicted"/>
<accession>A0A7S1DVM7</accession>
<dbReference type="Pfam" id="PF00514">
    <property type="entry name" value="Arm"/>
    <property type="match status" value="1"/>
</dbReference>
<dbReference type="SUPFAM" id="SSF48371">
    <property type="entry name" value="ARM repeat"/>
    <property type="match status" value="1"/>
</dbReference>
<dbReference type="InterPro" id="IPR011989">
    <property type="entry name" value="ARM-like"/>
</dbReference>
<dbReference type="InterPro" id="IPR016024">
    <property type="entry name" value="ARM-type_fold"/>
</dbReference>
<dbReference type="PANTHER" id="PTHR46618">
    <property type="entry name" value="ARMADILLO REPEAT-CONTAINING PROTEIN 3"/>
    <property type="match status" value="1"/>
</dbReference>
<dbReference type="PANTHER" id="PTHR46618:SF1">
    <property type="entry name" value="ARMADILLO REPEAT-CONTAINING PROTEIN 3"/>
    <property type="match status" value="1"/>
</dbReference>
<protein>
    <recommendedName>
        <fullName evidence="3">EDR1/CTR1/ARMC3-like peptidase-like domain-containing protein</fullName>
    </recommendedName>
</protein>
<reference evidence="4" key="1">
    <citation type="submission" date="2021-01" db="EMBL/GenBank/DDBJ databases">
        <authorList>
            <person name="Corre E."/>
            <person name="Pelletier E."/>
            <person name="Niang G."/>
            <person name="Scheremetjew M."/>
            <person name="Finn R."/>
            <person name="Kale V."/>
            <person name="Holt S."/>
            <person name="Cochrane G."/>
            <person name="Meng A."/>
            <person name="Brown T."/>
            <person name="Cohen L."/>
        </authorList>
    </citation>
    <scope>NUCLEOTIDE SEQUENCE</scope>
    <source>
        <strain evidence="4">CCMP644</strain>
    </source>
</reference>
<dbReference type="InterPro" id="IPR052441">
    <property type="entry name" value="Armadillo-Ser/Thr_Kinase"/>
</dbReference>
<sequence>MAEDDPEGEGEEGEVQEEVKEEPPVTLPVMFNLQRPGTLLMMLQSPEQPVTLSAAKALYQFAKTGEEGQEPLTIMALRGALGDGGGLPVLLKLLTKDAWCKEDPEVQAVCLMILARVAGEAVADGRLILRMRNGQPCDADRNGEEKARLKTVELGGLRPMLDLLKSEELDVAGKSAYAIACHMIDSPVRLAVHTLGGVECFLFLMQTSDDIVINNAALALSQILQHVEAKDELYKVHGMKVLIDCGLMSDSVDVQENSARAVAFAIEQEGNLKDLRKMNGIVTLIEMLAALPDTDRAPNDRVRQSACFALSVSAFDSESRTEIRENQGLLALSNCLSSENWRVQEEALMALANCAFDIPCKQTIGSLGGMKNGISLLSNPADIVVANACVALGRLVFDFMSGVDFMEQDGVPQLFAVLDRYVVAYKTYREYQDKIDAGEEVAIHEGEEAPQLPDLKLGKSILENCKACGEQGNVRQVMRQGETNFLSNIFVLMKHEDEVVSGMACQALANAVFDVEARPQLLEMEAVPEFVRCLEYKDVDTQLSAARALSNFALDSVGRDQVREIGALPKLVAQLHAKDENGKDAIEPRRAAILAIGKCAWDRTSAVELCDIGALKELLQLMETHWKQLGEAASDSVERLLKMSQSAKMWLRGDLDYTDTTNDGWYDMGPGKKYESIQFLQSRKVDKGMEVLFADPRQDKNLRQMVESAKKKAAEMGLVPEMSDQKDELSIETKRKVVKMMSEMVSGAMGGSCSFEDYNDWAYAAEITRCKELRRSNVLWIGDMRRGVCRHRAFLFKFLCDQVMPGLARLERAKIERGAHVGHAWNCVKFYGDNDADGQQFVYTVDLMHDVGALFNNGTDLIEADEWVARYQHKDVYHFLALQ</sequence>
<evidence type="ECO:0000256" key="1">
    <source>
        <dbReference type="ARBA" id="ARBA00022737"/>
    </source>
</evidence>
<dbReference type="InterPro" id="IPR055164">
    <property type="entry name" value="EDR1/CTR1/ARMC3-like_pept-like"/>
</dbReference>
<evidence type="ECO:0000256" key="2">
    <source>
        <dbReference type="SAM" id="MobiDB-lite"/>
    </source>
</evidence>
<dbReference type="Pfam" id="PF14381">
    <property type="entry name" value="EDR1_CTR1_ARMC3_pept"/>
    <property type="match status" value="1"/>
</dbReference>
<name>A0A7S1DVM7_HEMAN</name>
<feature type="compositionally biased region" description="Acidic residues" evidence="2">
    <location>
        <begin position="1"/>
        <end position="16"/>
    </location>
</feature>
<dbReference type="Gene3D" id="1.25.10.10">
    <property type="entry name" value="Leucine-rich Repeat Variant"/>
    <property type="match status" value="3"/>
</dbReference>
<evidence type="ECO:0000313" key="4">
    <source>
        <dbReference type="EMBL" id="CAD8957507.1"/>
    </source>
</evidence>
<feature type="domain" description="EDR1/CTR1/ARMC3-like peptidase-like" evidence="3">
    <location>
        <begin position="645"/>
        <end position="854"/>
    </location>
</feature>
<gene>
    <name evidence="4" type="ORF">HAND00432_LOCUS12046</name>
</gene>
<organism evidence="4">
    <name type="scientific">Hemiselmis andersenii</name>
    <name type="common">Cryptophyte alga</name>
    <dbReference type="NCBI Taxonomy" id="464988"/>
    <lineage>
        <taxon>Eukaryota</taxon>
        <taxon>Cryptophyceae</taxon>
        <taxon>Cryptomonadales</taxon>
        <taxon>Hemiselmidaceae</taxon>
        <taxon>Hemiselmis</taxon>
    </lineage>
</organism>
<dbReference type="EMBL" id="HBFX01019850">
    <property type="protein sequence ID" value="CAD8957507.1"/>
    <property type="molecule type" value="Transcribed_RNA"/>
</dbReference>
<feature type="region of interest" description="Disordered" evidence="2">
    <location>
        <begin position="1"/>
        <end position="23"/>
    </location>
</feature>
<dbReference type="SMART" id="SM00185">
    <property type="entry name" value="ARM"/>
    <property type="match status" value="7"/>
</dbReference>